<dbReference type="InterPro" id="IPR001509">
    <property type="entry name" value="Epimerase_deHydtase"/>
</dbReference>
<dbReference type="RefSeq" id="WP_093336808.1">
    <property type="nucleotide sequence ID" value="NZ_FOXD01000008.1"/>
</dbReference>
<keyword evidence="3" id="KW-1185">Reference proteome</keyword>
<reference evidence="3" key="1">
    <citation type="submission" date="2016-10" db="EMBL/GenBank/DDBJ databases">
        <authorList>
            <person name="Varghese N."/>
            <person name="Submissions S."/>
        </authorList>
    </citation>
    <scope>NUCLEOTIDE SEQUENCE [LARGE SCALE GENOMIC DNA]</scope>
    <source>
        <strain evidence="3">S7</strain>
    </source>
</reference>
<dbReference type="Pfam" id="PF01370">
    <property type="entry name" value="Epimerase"/>
    <property type="match status" value="1"/>
</dbReference>
<dbReference type="EMBL" id="FOXD01000008">
    <property type="protein sequence ID" value="SFP66843.1"/>
    <property type="molecule type" value="Genomic_DNA"/>
</dbReference>
<proteinExistence type="predicted"/>
<dbReference type="SUPFAM" id="SSF51735">
    <property type="entry name" value="NAD(P)-binding Rossmann-fold domains"/>
    <property type="match status" value="1"/>
</dbReference>
<protein>
    <submittedName>
        <fullName evidence="2">Nucleoside-diphosphate-sugar epimerase</fullName>
    </submittedName>
</protein>
<evidence type="ECO:0000313" key="2">
    <source>
        <dbReference type="EMBL" id="SFP66843.1"/>
    </source>
</evidence>
<dbReference type="Proteomes" id="UP000198892">
    <property type="component" value="Unassembled WGS sequence"/>
</dbReference>
<dbReference type="InterPro" id="IPR036291">
    <property type="entry name" value="NAD(P)-bd_dom_sf"/>
</dbReference>
<name>A0A1I5S818_9BACI</name>
<gene>
    <name evidence="2" type="ORF">SAMN05518683_10884</name>
</gene>
<dbReference type="AlphaFoldDB" id="A0A1I5S818"/>
<sequence>MKTAAELEYKLTHPSNVLVDAVRQLDGDFIILGAGGKMGPSLAKTAKKAIDAAGLDKRVYSVSRFSSGTLQEELEAYGVHTIAADLLDDDQLQHLPEVKNVIFMAGKKFGTTGNEHFTWVMNSYLPGRVSEKFKNSRMVVFSTGNIYPFIPVKQMGVTEDDPVAPVGEYAQSCLGRERVFEHFSHKYNIPMVLFRLTYAIDMRYGVLMEIAKAVKEQKPINVNMGFTNCIWQGDANDIAIRSLLMADSPAVPLNVNGPEVLSVRWAANQFAEKFDTAPIFEGEEQDSSFIRNASKMHQLFGYPSVTLRDMIDWTAEWLDADAETWDQPTHFQVRNGAF</sequence>
<feature type="domain" description="NAD-dependent epimerase/dehydratase" evidence="1">
    <location>
        <begin position="30"/>
        <end position="197"/>
    </location>
</feature>
<accession>A0A1I5S818</accession>
<evidence type="ECO:0000313" key="3">
    <source>
        <dbReference type="Proteomes" id="UP000198892"/>
    </source>
</evidence>
<dbReference type="Gene3D" id="3.40.50.720">
    <property type="entry name" value="NAD(P)-binding Rossmann-like Domain"/>
    <property type="match status" value="1"/>
</dbReference>
<dbReference type="STRING" id="1884432.SAMN05518683_10884"/>
<organism evidence="2 3">
    <name type="scientific">Salibacterium halotolerans</name>
    <dbReference type="NCBI Taxonomy" id="1884432"/>
    <lineage>
        <taxon>Bacteria</taxon>
        <taxon>Bacillati</taxon>
        <taxon>Bacillota</taxon>
        <taxon>Bacilli</taxon>
        <taxon>Bacillales</taxon>
        <taxon>Bacillaceae</taxon>
    </lineage>
</organism>
<evidence type="ECO:0000259" key="1">
    <source>
        <dbReference type="Pfam" id="PF01370"/>
    </source>
</evidence>
<dbReference type="OrthoDB" id="9785845at2"/>